<evidence type="ECO:0000256" key="1">
    <source>
        <dbReference type="SAM" id="Phobius"/>
    </source>
</evidence>
<dbReference type="Proteomes" id="UP000799291">
    <property type="component" value="Unassembled WGS sequence"/>
</dbReference>
<keyword evidence="1" id="KW-1133">Transmembrane helix</keyword>
<evidence type="ECO:0000313" key="3">
    <source>
        <dbReference type="Proteomes" id="UP000799291"/>
    </source>
</evidence>
<dbReference type="OrthoDB" id="5402816at2759"/>
<dbReference type="AlphaFoldDB" id="A0A6G1J3B5"/>
<gene>
    <name evidence="2" type="ORF">K458DRAFT_417571</name>
</gene>
<accession>A0A6G1J3B5</accession>
<name>A0A6G1J3B5_9PLEO</name>
<organism evidence="2 3">
    <name type="scientific">Lentithecium fluviatile CBS 122367</name>
    <dbReference type="NCBI Taxonomy" id="1168545"/>
    <lineage>
        <taxon>Eukaryota</taxon>
        <taxon>Fungi</taxon>
        <taxon>Dikarya</taxon>
        <taxon>Ascomycota</taxon>
        <taxon>Pezizomycotina</taxon>
        <taxon>Dothideomycetes</taxon>
        <taxon>Pleosporomycetidae</taxon>
        <taxon>Pleosporales</taxon>
        <taxon>Massarineae</taxon>
        <taxon>Lentitheciaceae</taxon>
        <taxon>Lentithecium</taxon>
    </lineage>
</organism>
<evidence type="ECO:0000313" key="2">
    <source>
        <dbReference type="EMBL" id="KAF2684703.1"/>
    </source>
</evidence>
<dbReference type="EMBL" id="MU005580">
    <property type="protein sequence ID" value="KAF2684703.1"/>
    <property type="molecule type" value="Genomic_DNA"/>
</dbReference>
<keyword evidence="1" id="KW-0472">Membrane</keyword>
<protein>
    <submittedName>
        <fullName evidence="2">Uncharacterized protein</fullName>
    </submittedName>
</protein>
<keyword evidence="1" id="KW-0812">Transmembrane</keyword>
<sequence>MAAIDNSLIARSEAAVSHLAKRNWASQEPGVIVVFAIVGCVAILVIGLFVQKKMAARKASS</sequence>
<feature type="transmembrane region" description="Helical" evidence="1">
    <location>
        <begin position="31"/>
        <end position="50"/>
    </location>
</feature>
<reference evidence="2" key="1">
    <citation type="journal article" date="2020" name="Stud. Mycol.">
        <title>101 Dothideomycetes genomes: a test case for predicting lifestyles and emergence of pathogens.</title>
        <authorList>
            <person name="Haridas S."/>
            <person name="Albert R."/>
            <person name="Binder M."/>
            <person name="Bloem J."/>
            <person name="Labutti K."/>
            <person name="Salamov A."/>
            <person name="Andreopoulos B."/>
            <person name="Baker S."/>
            <person name="Barry K."/>
            <person name="Bills G."/>
            <person name="Bluhm B."/>
            <person name="Cannon C."/>
            <person name="Castanera R."/>
            <person name="Culley D."/>
            <person name="Daum C."/>
            <person name="Ezra D."/>
            <person name="Gonzalez J."/>
            <person name="Henrissat B."/>
            <person name="Kuo A."/>
            <person name="Liang C."/>
            <person name="Lipzen A."/>
            <person name="Lutzoni F."/>
            <person name="Magnuson J."/>
            <person name="Mondo S."/>
            <person name="Nolan M."/>
            <person name="Ohm R."/>
            <person name="Pangilinan J."/>
            <person name="Park H.-J."/>
            <person name="Ramirez L."/>
            <person name="Alfaro M."/>
            <person name="Sun H."/>
            <person name="Tritt A."/>
            <person name="Yoshinaga Y."/>
            <person name="Zwiers L.-H."/>
            <person name="Turgeon B."/>
            <person name="Goodwin S."/>
            <person name="Spatafora J."/>
            <person name="Crous P."/>
            <person name="Grigoriev I."/>
        </authorList>
    </citation>
    <scope>NUCLEOTIDE SEQUENCE</scope>
    <source>
        <strain evidence="2">CBS 122367</strain>
    </source>
</reference>
<proteinExistence type="predicted"/>
<keyword evidence="3" id="KW-1185">Reference proteome</keyword>